<dbReference type="Proteomes" id="UP000070544">
    <property type="component" value="Unassembled WGS sequence"/>
</dbReference>
<name>A0A139AMH5_GONPJ</name>
<dbReference type="AlphaFoldDB" id="A0A139AMH5"/>
<gene>
    <name evidence="2" type="ORF">M427DRAFT_54190</name>
</gene>
<proteinExistence type="predicted"/>
<dbReference type="Gene3D" id="3.10.450.50">
    <property type="match status" value="1"/>
</dbReference>
<evidence type="ECO:0000259" key="1">
    <source>
        <dbReference type="Pfam" id="PF14534"/>
    </source>
</evidence>
<dbReference type="SUPFAM" id="SSF54427">
    <property type="entry name" value="NTF2-like"/>
    <property type="match status" value="1"/>
</dbReference>
<sequence length="128" mass="14389">MALKDTIADIYKGFLKAFETDGTEFAKFFTEDAMFMAPNGPPIVGRDGIAHVPDHFRSMGFATPKLVPQEVHKVSSDVAWERGVHYLHRALDGVLVETGKYIVIWKKVDGRWHVHRDCFNGDHPPPSA</sequence>
<evidence type="ECO:0000313" key="2">
    <source>
        <dbReference type="EMBL" id="KXS17970.1"/>
    </source>
</evidence>
<dbReference type="Pfam" id="PF14534">
    <property type="entry name" value="DUF4440"/>
    <property type="match status" value="1"/>
</dbReference>
<dbReference type="InterPro" id="IPR032710">
    <property type="entry name" value="NTF2-like_dom_sf"/>
</dbReference>
<dbReference type="InterPro" id="IPR027843">
    <property type="entry name" value="DUF4440"/>
</dbReference>
<feature type="domain" description="DUF4440" evidence="1">
    <location>
        <begin position="20"/>
        <end position="113"/>
    </location>
</feature>
<protein>
    <recommendedName>
        <fullName evidence="1">DUF4440 domain-containing protein</fullName>
    </recommendedName>
</protein>
<reference evidence="2 3" key="1">
    <citation type="journal article" date="2015" name="Genome Biol. Evol.">
        <title>Phylogenomic analyses indicate that early fungi evolved digesting cell walls of algal ancestors of land plants.</title>
        <authorList>
            <person name="Chang Y."/>
            <person name="Wang S."/>
            <person name="Sekimoto S."/>
            <person name="Aerts A.L."/>
            <person name="Choi C."/>
            <person name="Clum A."/>
            <person name="LaButti K.M."/>
            <person name="Lindquist E.A."/>
            <person name="Yee Ngan C."/>
            <person name="Ohm R.A."/>
            <person name="Salamov A.A."/>
            <person name="Grigoriev I.V."/>
            <person name="Spatafora J.W."/>
            <person name="Berbee M.L."/>
        </authorList>
    </citation>
    <scope>NUCLEOTIDE SEQUENCE [LARGE SCALE GENOMIC DNA]</scope>
    <source>
        <strain evidence="2 3">JEL478</strain>
    </source>
</reference>
<evidence type="ECO:0000313" key="3">
    <source>
        <dbReference type="Proteomes" id="UP000070544"/>
    </source>
</evidence>
<accession>A0A139AMH5</accession>
<dbReference type="EMBL" id="KQ965744">
    <property type="protein sequence ID" value="KXS17970.1"/>
    <property type="molecule type" value="Genomic_DNA"/>
</dbReference>
<dbReference type="STRING" id="1344416.A0A139AMH5"/>
<dbReference type="OrthoDB" id="5970825at2759"/>
<keyword evidence="3" id="KW-1185">Reference proteome</keyword>
<organism evidence="2 3">
    <name type="scientific">Gonapodya prolifera (strain JEL478)</name>
    <name type="common">Monoblepharis prolifera</name>
    <dbReference type="NCBI Taxonomy" id="1344416"/>
    <lineage>
        <taxon>Eukaryota</taxon>
        <taxon>Fungi</taxon>
        <taxon>Fungi incertae sedis</taxon>
        <taxon>Chytridiomycota</taxon>
        <taxon>Chytridiomycota incertae sedis</taxon>
        <taxon>Monoblepharidomycetes</taxon>
        <taxon>Monoblepharidales</taxon>
        <taxon>Gonapodyaceae</taxon>
        <taxon>Gonapodya</taxon>
    </lineage>
</organism>